<name>A0AAQ3PH65_VIGMU</name>
<keyword evidence="3" id="KW-1185">Reference proteome</keyword>
<proteinExistence type="predicted"/>
<evidence type="ECO:0000313" key="2">
    <source>
        <dbReference type="EMBL" id="WVZ26920.1"/>
    </source>
</evidence>
<dbReference type="AlphaFoldDB" id="A0AAQ3PH65"/>
<dbReference type="EMBL" id="CP144701">
    <property type="protein sequence ID" value="WVZ26920.1"/>
    <property type="molecule type" value="Genomic_DNA"/>
</dbReference>
<protein>
    <submittedName>
        <fullName evidence="2">Uncharacterized protein</fullName>
    </submittedName>
</protein>
<feature type="region of interest" description="Disordered" evidence="1">
    <location>
        <begin position="302"/>
        <end position="329"/>
    </location>
</feature>
<evidence type="ECO:0000313" key="3">
    <source>
        <dbReference type="Proteomes" id="UP001374535"/>
    </source>
</evidence>
<feature type="compositionally biased region" description="Basic and acidic residues" evidence="1">
    <location>
        <begin position="302"/>
        <end position="314"/>
    </location>
</feature>
<evidence type="ECO:0000256" key="1">
    <source>
        <dbReference type="SAM" id="MobiDB-lite"/>
    </source>
</evidence>
<sequence length="329" mass="36164">MVGPAKAYRSVGAGSRASYSGDTHSARSRHSLSYVSSACSAAESIQRFPDWIFTHNKLLQARALTSPDAWVEQALASSLLLFLCFDRLLFIALRANLALGLILFLDVPSQTHYVCYVNCVRNELERHHVRFSPRGAALNLIYSASGDHTNAHIVPGTGIDDTGASERTDWIWIEIGVKTSLVQVNRRETAHLDSRPTLVYALKQSRRHASPSIPPEDRGRSRSVESVRSAAGLVPHSDCRGRGIAHLRSEVAVEAIEISSEKKAGSAGHLKSTISFLQQKDNPYTLRCTPLSYEIVPHPLKEKGESKVTSKMDGAEETPTVDVDRAQNR</sequence>
<keyword evidence="2" id="KW-0496">Mitochondrion</keyword>
<geneLocation type="mitochondrion" evidence="2"/>
<organism evidence="2 3">
    <name type="scientific">Vigna mungo</name>
    <name type="common">Black gram</name>
    <name type="synonym">Phaseolus mungo</name>
    <dbReference type="NCBI Taxonomy" id="3915"/>
    <lineage>
        <taxon>Eukaryota</taxon>
        <taxon>Viridiplantae</taxon>
        <taxon>Streptophyta</taxon>
        <taxon>Embryophyta</taxon>
        <taxon>Tracheophyta</taxon>
        <taxon>Spermatophyta</taxon>
        <taxon>Magnoliopsida</taxon>
        <taxon>eudicotyledons</taxon>
        <taxon>Gunneridae</taxon>
        <taxon>Pentapetalae</taxon>
        <taxon>rosids</taxon>
        <taxon>fabids</taxon>
        <taxon>Fabales</taxon>
        <taxon>Fabaceae</taxon>
        <taxon>Papilionoideae</taxon>
        <taxon>50 kb inversion clade</taxon>
        <taxon>NPAAA clade</taxon>
        <taxon>indigoferoid/millettioid clade</taxon>
        <taxon>Phaseoleae</taxon>
        <taxon>Vigna</taxon>
    </lineage>
</organism>
<feature type="region of interest" description="Disordered" evidence="1">
    <location>
        <begin position="1"/>
        <end position="24"/>
    </location>
</feature>
<dbReference type="Proteomes" id="UP001374535">
    <property type="component" value="Mitochondrion MT"/>
</dbReference>
<accession>A0AAQ3PH65</accession>
<feature type="compositionally biased region" description="Basic and acidic residues" evidence="1">
    <location>
        <begin position="215"/>
        <end position="225"/>
    </location>
</feature>
<gene>
    <name evidence="2" type="ORF">V8G54_000193</name>
</gene>
<feature type="region of interest" description="Disordered" evidence="1">
    <location>
        <begin position="204"/>
        <end position="230"/>
    </location>
</feature>
<reference evidence="2 3" key="1">
    <citation type="journal article" date="2023" name="Life. Sci Alliance">
        <title>Evolutionary insights into 3D genome organization and epigenetic landscape of Vigna mungo.</title>
        <authorList>
            <person name="Junaid A."/>
            <person name="Singh B."/>
            <person name="Bhatia S."/>
        </authorList>
    </citation>
    <scope>NUCLEOTIDE SEQUENCE [LARGE SCALE GENOMIC DNA]</scope>
    <source>
        <strain evidence="2">Urdbean</strain>
    </source>
</reference>